<dbReference type="EMBL" id="JBEEEP010000025">
    <property type="protein sequence ID" value="MEQ6320869.1"/>
    <property type="molecule type" value="Genomic_DNA"/>
</dbReference>
<comment type="catalytic activity">
    <reaction evidence="1">
        <text>a myo-inositol phosphate + H2O = myo-inositol + phosphate</text>
        <dbReference type="Rhea" id="RHEA:24056"/>
        <dbReference type="ChEBI" id="CHEBI:15377"/>
        <dbReference type="ChEBI" id="CHEBI:17268"/>
        <dbReference type="ChEBI" id="CHEBI:43474"/>
        <dbReference type="ChEBI" id="CHEBI:84139"/>
        <dbReference type="EC" id="3.1.3.25"/>
    </reaction>
</comment>
<keyword evidence="4" id="KW-1185">Reference proteome</keyword>
<reference evidence="3 4" key="1">
    <citation type="submission" date="2024-05" db="EMBL/GenBank/DDBJ databases">
        <title>Whole genome sequences of Mycobacterium canettii strains associated with human tuberculosis in Canada.</title>
        <authorList>
            <person name="Islam M.R."/>
            <person name="Soualhine H."/>
        </authorList>
    </citation>
    <scope>NUCLEOTIDE SEQUENCE [LARGE SCALE GENOMIC DNA]</scope>
    <source>
        <strain evidence="3 4">1901080</strain>
    </source>
</reference>
<dbReference type="PROSITE" id="PS00630">
    <property type="entry name" value="IMP_2"/>
    <property type="match status" value="1"/>
</dbReference>
<dbReference type="RefSeq" id="WP_230864531.1">
    <property type="nucleotide sequence ID" value="NZ_JACEGU010000062.1"/>
</dbReference>
<evidence type="ECO:0000256" key="2">
    <source>
        <dbReference type="ARBA" id="ARBA00013106"/>
    </source>
</evidence>
<evidence type="ECO:0000313" key="4">
    <source>
        <dbReference type="Proteomes" id="UP001485476"/>
    </source>
</evidence>
<dbReference type="GeneID" id="69102954"/>
<dbReference type="Pfam" id="PF00459">
    <property type="entry name" value="Inositol_P"/>
    <property type="match status" value="1"/>
</dbReference>
<dbReference type="EC" id="3.1.3.25" evidence="2"/>
<protein>
    <recommendedName>
        <fullName evidence="2">inositol-phosphate phosphatase</fullName>
        <ecNumber evidence="2">3.1.3.25</ecNumber>
    </recommendedName>
</protein>
<dbReference type="Gene3D" id="3.40.190.80">
    <property type="match status" value="1"/>
</dbReference>
<dbReference type="Proteomes" id="UP001485476">
    <property type="component" value="Unassembled WGS sequence"/>
</dbReference>
<dbReference type="SUPFAM" id="SSF56655">
    <property type="entry name" value="Carbohydrate phosphatase"/>
    <property type="match status" value="1"/>
</dbReference>
<gene>
    <name evidence="3" type="ORF">ABDZ14_11450</name>
</gene>
<dbReference type="InterPro" id="IPR000760">
    <property type="entry name" value="Inositol_monophosphatase-like"/>
</dbReference>
<proteinExistence type="predicted"/>
<accession>A0ABV1MGC9</accession>
<dbReference type="InterPro" id="IPR020550">
    <property type="entry name" value="Inositol_monophosphatase_CS"/>
</dbReference>
<evidence type="ECO:0000313" key="3">
    <source>
        <dbReference type="EMBL" id="MEQ6320869.1"/>
    </source>
</evidence>
<sequence length="63" mass="6186">MADAAIIDGNKPWDTAAGVLLAREAGATVTDLTGNPHTATATSTLAATAAIAARLTQLIGQPG</sequence>
<evidence type="ECO:0000256" key="1">
    <source>
        <dbReference type="ARBA" id="ARBA00001033"/>
    </source>
</evidence>
<organism evidence="3 4">
    <name type="scientific">Mycobacterium canetti</name>
    <dbReference type="NCBI Taxonomy" id="78331"/>
    <lineage>
        <taxon>Bacteria</taxon>
        <taxon>Bacillati</taxon>
        <taxon>Actinomycetota</taxon>
        <taxon>Actinomycetes</taxon>
        <taxon>Mycobacteriales</taxon>
        <taxon>Mycobacteriaceae</taxon>
        <taxon>Mycobacterium</taxon>
        <taxon>Mycobacterium tuberculosis complex</taxon>
    </lineage>
</organism>
<name>A0ABV1MGC9_9MYCO</name>
<comment type="caution">
    <text evidence="3">The sequence shown here is derived from an EMBL/GenBank/DDBJ whole genome shotgun (WGS) entry which is preliminary data.</text>
</comment>